<proteinExistence type="predicted"/>
<dbReference type="RefSeq" id="WP_221601208.1">
    <property type="nucleotide sequence ID" value="NZ_JAIGNU010000001.1"/>
</dbReference>
<dbReference type="Proteomes" id="UP000782554">
    <property type="component" value="Unassembled WGS sequence"/>
</dbReference>
<reference evidence="1 2" key="1">
    <citation type="submission" date="2021-08" db="EMBL/GenBank/DDBJ databases">
        <title>Comparative Genomics Analysis of the Genus Qipengyuania Reveals Extensive Genetic Diversity and Metabolic Versatility, Including the Description of Fifteen Novel Species.</title>
        <authorList>
            <person name="Liu Y."/>
        </authorList>
    </citation>
    <scope>NUCLEOTIDE SEQUENCE [LARGE SCALE GENOMIC DNA]</scope>
    <source>
        <strain evidence="1 2">YG27</strain>
    </source>
</reference>
<protein>
    <submittedName>
        <fullName evidence="1">Biliverdin-producing heme oxygenase</fullName>
    </submittedName>
</protein>
<dbReference type="InterPro" id="IPR016084">
    <property type="entry name" value="Haem_Oase-like_multi-hlx"/>
</dbReference>
<dbReference type="EMBL" id="JAIGNU010000001">
    <property type="protein sequence ID" value="MBX7500695.1"/>
    <property type="molecule type" value="Genomic_DNA"/>
</dbReference>
<accession>A0ABS7JSS0</accession>
<gene>
    <name evidence="1" type="ORF">K3181_04505</name>
</gene>
<organism evidence="1 2">
    <name type="scientific">Qipengyuania mesophila</name>
    <dbReference type="NCBI Taxonomy" id="2867246"/>
    <lineage>
        <taxon>Bacteria</taxon>
        <taxon>Pseudomonadati</taxon>
        <taxon>Pseudomonadota</taxon>
        <taxon>Alphaproteobacteria</taxon>
        <taxon>Sphingomonadales</taxon>
        <taxon>Erythrobacteraceae</taxon>
        <taxon>Qipengyuania</taxon>
    </lineage>
</organism>
<evidence type="ECO:0000313" key="1">
    <source>
        <dbReference type="EMBL" id="MBX7500695.1"/>
    </source>
</evidence>
<comment type="caution">
    <text evidence="1">The sequence shown here is derived from an EMBL/GenBank/DDBJ whole genome shotgun (WGS) entry which is preliminary data.</text>
</comment>
<dbReference type="SUPFAM" id="SSF48613">
    <property type="entry name" value="Heme oxygenase-like"/>
    <property type="match status" value="1"/>
</dbReference>
<sequence>MPADDGVGRTIRNYLRSETSAEHTRLDERLGALVTGDVEDYAAFLAIQYRARKGIERWLEQHCIANAPPPQTGLIARDLGELGHPLPFDTPDFVAADEAQSLGICWVLAGSALGNRAILARMAKLDASRPVAFLSDSAMGDYWRGLLPTLQRPNAESDMRGPRDGARAAFAHFNAVAAESLALEAA</sequence>
<dbReference type="CDD" id="cd19166">
    <property type="entry name" value="HemeO-bac"/>
    <property type="match status" value="1"/>
</dbReference>
<dbReference type="Gene3D" id="1.20.910.10">
    <property type="entry name" value="Heme oxygenase-like"/>
    <property type="match status" value="1"/>
</dbReference>
<evidence type="ECO:0000313" key="2">
    <source>
        <dbReference type="Proteomes" id="UP000782554"/>
    </source>
</evidence>
<keyword evidence="2" id="KW-1185">Reference proteome</keyword>
<name>A0ABS7JSS0_9SPHN</name>